<reference evidence="2" key="1">
    <citation type="submission" date="2020-09" db="EMBL/GenBank/DDBJ databases">
        <title>Genome-Enabled Discovery of Anthraquinone Biosynthesis in Senna tora.</title>
        <authorList>
            <person name="Kang S.-H."/>
            <person name="Pandey R.P."/>
            <person name="Lee C.-M."/>
            <person name="Sim J.-S."/>
            <person name="Jeong J.-T."/>
            <person name="Choi B.-S."/>
            <person name="Jung M."/>
            <person name="Ginzburg D."/>
            <person name="Zhao K."/>
            <person name="Won S.Y."/>
            <person name="Oh T.-J."/>
            <person name="Yu Y."/>
            <person name="Kim N.-H."/>
            <person name="Lee O.R."/>
            <person name="Lee T.-H."/>
            <person name="Bashyal P."/>
            <person name="Kim T.-S."/>
            <person name="Lee W.-H."/>
            <person name="Kawkins C."/>
            <person name="Kim C.-K."/>
            <person name="Kim J.S."/>
            <person name="Ahn B.O."/>
            <person name="Rhee S.Y."/>
            <person name="Sohng J.K."/>
        </authorList>
    </citation>
    <scope>NUCLEOTIDE SEQUENCE</scope>
    <source>
        <tissue evidence="2">Leaf</tissue>
    </source>
</reference>
<evidence type="ECO:0000256" key="1">
    <source>
        <dbReference type="SAM" id="MobiDB-lite"/>
    </source>
</evidence>
<comment type="caution">
    <text evidence="2">The sequence shown here is derived from an EMBL/GenBank/DDBJ whole genome shotgun (WGS) entry which is preliminary data.</text>
</comment>
<organism evidence="2 3">
    <name type="scientific">Senna tora</name>
    <dbReference type="NCBI Taxonomy" id="362788"/>
    <lineage>
        <taxon>Eukaryota</taxon>
        <taxon>Viridiplantae</taxon>
        <taxon>Streptophyta</taxon>
        <taxon>Embryophyta</taxon>
        <taxon>Tracheophyta</taxon>
        <taxon>Spermatophyta</taxon>
        <taxon>Magnoliopsida</taxon>
        <taxon>eudicotyledons</taxon>
        <taxon>Gunneridae</taxon>
        <taxon>Pentapetalae</taxon>
        <taxon>rosids</taxon>
        <taxon>fabids</taxon>
        <taxon>Fabales</taxon>
        <taxon>Fabaceae</taxon>
        <taxon>Caesalpinioideae</taxon>
        <taxon>Cassia clade</taxon>
        <taxon>Senna</taxon>
    </lineage>
</organism>
<evidence type="ECO:0000313" key="2">
    <source>
        <dbReference type="EMBL" id="KAF7808177.1"/>
    </source>
</evidence>
<sequence>MRKDKASIEEGPNADSVVVTKHSS</sequence>
<evidence type="ECO:0000313" key="3">
    <source>
        <dbReference type="Proteomes" id="UP000634136"/>
    </source>
</evidence>
<dbReference type="AlphaFoldDB" id="A0A834W3G8"/>
<name>A0A834W3G8_9FABA</name>
<protein>
    <submittedName>
        <fullName evidence="2">Uncharacterized protein</fullName>
    </submittedName>
</protein>
<dbReference type="EMBL" id="JAAIUW010000011">
    <property type="protein sequence ID" value="KAF7808177.1"/>
    <property type="molecule type" value="Genomic_DNA"/>
</dbReference>
<accession>A0A834W3G8</accession>
<gene>
    <name evidence="2" type="ORF">G2W53_034920</name>
</gene>
<keyword evidence="3" id="KW-1185">Reference proteome</keyword>
<dbReference type="Proteomes" id="UP000634136">
    <property type="component" value="Unassembled WGS sequence"/>
</dbReference>
<feature type="region of interest" description="Disordered" evidence="1">
    <location>
        <begin position="1"/>
        <end position="24"/>
    </location>
</feature>
<proteinExistence type="predicted"/>